<dbReference type="Proteomes" id="UP000198891">
    <property type="component" value="Unassembled WGS sequence"/>
</dbReference>
<dbReference type="OrthoDB" id="3194847at2"/>
<evidence type="ECO:0000313" key="1">
    <source>
        <dbReference type="EMBL" id="SDZ55150.1"/>
    </source>
</evidence>
<dbReference type="AlphaFoldDB" id="A0A1H3TY84"/>
<evidence type="ECO:0000313" key="2">
    <source>
        <dbReference type="Proteomes" id="UP000198891"/>
    </source>
</evidence>
<protein>
    <submittedName>
        <fullName evidence="1">Uncharacterized protein</fullName>
    </submittedName>
</protein>
<dbReference type="InterPro" id="IPR043038">
    <property type="entry name" value="VbhA_sf"/>
</dbReference>
<dbReference type="RefSeq" id="WP_092558213.1">
    <property type="nucleotide sequence ID" value="NZ_FNPZ01000009.1"/>
</dbReference>
<dbReference type="STRING" id="381665.SAMN05216554_4574"/>
<dbReference type="EMBL" id="FNPZ01000009">
    <property type="protein sequence ID" value="SDZ55150.1"/>
    <property type="molecule type" value="Genomic_DNA"/>
</dbReference>
<proteinExistence type="predicted"/>
<dbReference type="Gene3D" id="1.10.8.1050">
    <property type="entry name" value="Antitoxin VbhA-like"/>
    <property type="match status" value="1"/>
</dbReference>
<reference evidence="1 2" key="1">
    <citation type="submission" date="2016-10" db="EMBL/GenBank/DDBJ databases">
        <authorList>
            <person name="de Groot N.N."/>
        </authorList>
    </citation>
    <scope>NUCLEOTIDE SEQUENCE [LARGE SCALE GENOMIC DNA]</scope>
    <source>
        <strain evidence="1 2">CGMCC 4.3491</strain>
    </source>
</reference>
<organism evidence="1 2">
    <name type="scientific">Herbiconiux ginsengi</name>
    <dbReference type="NCBI Taxonomy" id="381665"/>
    <lineage>
        <taxon>Bacteria</taxon>
        <taxon>Bacillati</taxon>
        <taxon>Actinomycetota</taxon>
        <taxon>Actinomycetes</taxon>
        <taxon>Micrococcales</taxon>
        <taxon>Microbacteriaceae</taxon>
        <taxon>Herbiconiux</taxon>
    </lineage>
</organism>
<sequence>MIDADEKAMRAKVVADAAHSTAMSSLRTSTEYLADAAACVDGLIDVDALGRRTRRRYGLPEEDA</sequence>
<name>A0A1H3TY84_9MICO</name>
<accession>A0A1H3TY84</accession>
<keyword evidence="2" id="KW-1185">Reference proteome</keyword>
<gene>
    <name evidence="1" type="ORF">SAMN05216554_4574</name>
</gene>